<feature type="region of interest" description="Disordered" evidence="1">
    <location>
        <begin position="1560"/>
        <end position="1592"/>
    </location>
</feature>
<feature type="compositionally biased region" description="Basic and acidic residues" evidence="1">
    <location>
        <begin position="1570"/>
        <end position="1582"/>
    </location>
</feature>
<evidence type="ECO:0000313" key="3">
    <source>
        <dbReference type="Proteomes" id="UP000019678"/>
    </source>
</evidence>
<feature type="compositionally biased region" description="Basic residues" evidence="1">
    <location>
        <begin position="412"/>
        <end position="426"/>
    </location>
</feature>
<evidence type="ECO:0000313" key="2">
    <source>
        <dbReference type="EMBL" id="EYF04582.1"/>
    </source>
</evidence>
<evidence type="ECO:0000256" key="1">
    <source>
        <dbReference type="SAM" id="MobiDB-lite"/>
    </source>
</evidence>
<sequence length="1678" mass="185873">MREGDAFGFAGRARGVDDVGEVAGGRSVRGERCRLLRDLLPVGVQTHDGCVGPGQHVRDLRPGEHDPHLGVLDHEGQPLPRVGRVQRHVGAARLEDAEQPHHHVDGPLHADPHEHPGPHAEGAQVMRELAGARVECAVGELLVPAAHGSGLRRARGLLHEQRLDAFPGGVLRDGVVPFHQQAVPLGVGQQGQRGDGCVGILHDGAQQHAEVAGEPRDRLRVEQVRRVLEHAEETLGALLHCQGQIELRRPRGHFLGRDDEARQTKRVRRRVLQHEHHLEQGAVPEAPGDTELVGDLLEGDVLVRIGPERCLARARQERTEGGLAREICAQHQGVDEEAEEAFDLFPRAPGDGGADAEVRLVRVTAEEHREGRQQRHEQRRALLSAQRPQIVAEIAGELEGQGAAPVGDHGRPRTVRGKRKRGRARERRLPVGQVSVLGLSLQLAALPDGVVGVLDGQLGKRRGLPCREGLVEAPQLSHQHAHGPAVADDVVHGQEQRVLLVGGPQERRPKQRSLRQVEGRPRLLLAPPLHVRRGRVDGDQGPPRLLGDGLVRLPFEARERRPQRLVTLPQRAQASRERAHDEWAREAHDQGDVVERAVRLQPVEEPESFLGKRQRQRRAPRHRHERQVFLHRACPLRRLDLRGETCHGGCLEQHPQGKLHPEHRAQARAHLGRQQRVPTQLEEVVLHPHPIEPEQQRPDPGEDLLDRRARRDEREGVLKPPVGSRQGLAVHLAARGQRQGVEDDECRGDHVVGQLRAQMLAVGARRGAALHGHHVRHEALVSRDVLARHDHAGAHRGVQAEHRLDLAELDAEAADLHLVIDPAQVFQLPVLVPAGEVAGPVEPCALPAVQRALDEALRGERAPAQVAPRDPGAADVHLAGDADRHELPGRVEHVHLEVGDGTPDHARPRPRQVCLAQRAVRDVHGRLGDPVHVHEQGRLVAVTLPPGTKLSDVQGLAAEDHLPQRERSARLGRCRSVRAHQLAECRRGLVEDGHLLGAQERVEGLGISAHVVRNDHHPAAVKQRAPQLPDREVEGVGVEHRPHVARVEPEPRGRRREETDDLPVLDHRPLGRPRGARGVDDVGKIARLRLVRGWRRGLLRDLFPVGVQPYQPCVTPGQHLRHARLREHDGHLGVLDHEGQALPRVGGIQRQVRAAGFEDAQQPHHHLDRPLHAEPHQDVGAHAEGAQVVPELVGPRVQLPVRELLVPAAQRDGLRGPRGLLSEQLGKAPVRGVAGRRIVPLQQQAVPLRVGQQGQRGDRRPRVLHHRPQEHLQVRCEAGDGRGLEQIRRVFEDAEEALGALLHRQGQVELRRARRPLLGGDHEAWQARRVRRRVLQHEHHLEQRAVPEAPRNTEPLHQPLEGHILVRVGPEGRIPRARQERAEGGLARQIGAHDEGVEEAADETFGFFPGTARDGSTDAEVRLVRVPAEDHREGRQQRHEQRRALLAAQRAQAIGEVTRELEGQRAAAMRRHGRSGVVGRERERRSPRELAVPVGELLVEPCLGQDPPLPDGVIHVLDGQLGERRRLPRRECLVEGPQLAHEHAHRPAVADDVVHRREQHVLPLRHPQKRGPEERPSGEIERSPSLLVDQPGDVGRLHLLDEQGPRGLRGDGLVRLPIAGRERGPQRFVPPHQPAQAAREGVHVERPGEAHGRGDVVERAVRLQPIEEPQSFLSERQG</sequence>
<gene>
    <name evidence="2" type="ORF">CAP_4402</name>
</gene>
<feature type="compositionally biased region" description="Basic and acidic residues" evidence="1">
    <location>
        <begin position="1048"/>
        <end position="1069"/>
    </location>
</feature>
<feature type="region of interest" description="Disordered" evidence="1">
    <location>
        <begin position="1048"/>
        <end position="1076"/>
    </location>
</feature>
<dbReference type="eggNOG" id="ENOG5034B1N">
    <property type="taxonomic scope" value="Bacteria"/>
</dbReference>
<feature type="region of interest" description="Disordered" evidence="1">
    <location>
        <begin position="401"/>
        <end position="426"/>
    </location>
</feature>
<dbReference type="STRING" id="1192034.CAP_4402"/>
<feature type="region of interest" description="Disordered" evidence="1">
    <location>
        <begin position="1464"/>
        <end position="1484"/>
    </location>
</feature>
<feature type="region of interest" description="Disordered" evidence="1">
    <location>
        <begin position="1623"/>
        <end position="1656"/>
    </location>
</feature>
<dbReference type="Proteomes" id="UP000019678">
    <property type="component" value="Unassembled WGS sequence"/>
</dbReference>
<feature type="compositionally biased region" description="Basic and acidic residues" evidence="1">
    <location>
        <begin position="1640"/>
        <end position="1656"/>
    </location>
</feature>
<comment type="caution">
    <text evidence="2">The sequence shown here is derived from an EMBL/GenBank/DDBJ whole genome shotgun (WGS) entry which is preliminary data.</text>
</comment>
<protein>
    <submittedName>
        <fullName evidence="2">Uncharacterized protein</fullName>
    </submittedName>
</protein>
<proteinExistence type="predicted"/>
<feature type="region of interest" description="Disordered" evidence="1">
    <location>
        <begin position="101"/>
        <end position="120"/>
    </location>
</feature>
<dbReference type="AntiFam" id="ANF00178">
    <property type="entry name" value="Shadow ORF (opposite dhbF)"/>
</dbReference>
<name>A0A017T6G7_9BACT</name>
<feature type="compositionally biased region" description="Basic and acidic residues" evidence="1">
    <location>
        <begin position="101"/>
        <end position="118"/>
    </location>
</feature>
<accession>A0A017T6G7</accession>
<reference evidence="2 3" key="1">
    <citation type="submission" date="2013-05" db="EMBL/GenBank/DDBJ databases">
        <title>Genome assembly of Chondromyces apiculatus DSM 436.</title>
        <authorList>
            <person name="Sharma G."/>
            <person name="Khatri I."/>
            <person name="Kaur C."/>
            <person name="Mayilraj S."/>
            <person name="Subramanian S."/>
        </authorList>
    </citation>
    <scope>NUCLEOTIDE SEQUENCE [LARGE SCALE GENOMIC DNA]</scope>
    <source>
        <strain evidence="2 3">DSM 436</strain>
    </source>
</reference>
<keyword evidence="3" id="KW-1185">Reference proteome</keyword>
<dbReference type="EMBL" id="ASRX01000032">
    <property type="protein sequence ID" value="EYF04582.1"/>
    <property type="molecule type" value="Genomic_DNA"/>
</dbReference>
<organism evidence="2 3">
    <name type="scientific">Chondromyces apiculatus DSM 436</name>
    <dbReference type="NCBI Taxonomy" id="1192034"/>
    <lineage>
        <taxon>Bacteria</taxon>
        <taxon>Pseudomonadati</taxon>
        <taxon>Myxococcota</taxon>
        <taxon>Polyangia</taxon>
        <taxon>Polyangiales</taxon>
        <taxon>Polyangiaceae</taxon>
        <taxon>Chondromyces</taxon>
    </lineage>
</organism>